<dbReference type="InterPro" id="IPR027417">
    <property type="entry name" value="P-loop_NTPase"/>
</dbReference>
<protein>
    <submittedName>
        <fullName evidence="2">DUF2326 domain-containing protein</fullName>
    </submittedName>
</protein>
<sequence>MNFIVDETKPSDSNEKKTGNNIGKTTVLRLINFCLGGSEKSIYQSKEFKNNVNESVKSFLTEQKVKVTLKLQEDLENPLSRQLTICRNFLSGSKKILEIDAKPVLAKNFDMELKKSIFGFEEAKPTFKQLKAKNIRDEAERLENTVRVLGNFGKLEEYEALYLFWLGVDYPDAEKKRLLLEERGLEEKLYNRLFNENSESKLKQFLKIIEHDIDVLESKKNSFNINEEYESDLDSLNKVRANLNSFYSKQSQLDLRRELIEESYSELKKSLVDSQAGLLAELYAQANVFLPNLQKTYDETVAFHNQMVHEKMHFIADELPTIDAQLIKLNSEIQNSLTEEKRLVAQLQKSDTVDELQEVIAQLNGKYEQKGRFEEKLEQLLASKDTLTNIDSQLASIDKSIYELDELIQDRVSTFNMFFSEISNNLYGEKFAMSATFEQKKNTEQHFYKLYIDSLDGQTGTGKKKGEIAAFDIAYVKFAEQLGIKCLHFILHDQMEVVDDNQIEGLVREVVSANCQFVVPILRDKLPASIDKPEYQVLSLSQESKLFMI</sequence>
<gene>
    <name evidence="2" type="ORF">PQI24_19395</name>
</gene>
<dbReference type="Pfam" id="PF10088">
    <property type="entry name" value="DUF2326"/>
    <property type="match status" value="1"/>
</dbReference>
<dbReference type="EMBL" id="JAQPZS010000025">
    <property type="protein sequence ID" value="MEJ6498205.1"/>
    <property type="molecule type" value="Genomic_DNA"/>
</dbReference>
<keyword evidence="3" id="KW-1185">Reference proteome</keyword>
<proteinExistence type="predicted"/>
<feature type="domain" description="DUF2326" evidence="1">
    <location>
        <begin position="422"/>
        <end position="547"/>
    </location>
</feature>
<dbReference type="InterPro" id="IPR018760">
    <property type="entry name" value="DUF2326"/>
</dbReference>
<evidence type="ECO:0000313" key="2">
    <source>
        <dbReference type="EMBL" id="MEJ6498205.1"/>
    </source>
</evidence>
<name>A0ABU8SYT5_9GAMM</name>
<organism evidence="2 3">
    <name type="scientific">Pseudoalteromonas lipolytica</name>
    <dbReference type="NCBI Taxonomy" id="570156"/>
    <lineage>
        <taxon>Bacteria</taxon>
        <taxon>Pseudomonadati</taxon>
        <taxon>Pseudomonadota</taxon>
        <taxon>Gammaproteobacteria</taxon>
        <taxon>Alteromonadales</taxon>
        <taxon>Pseudoalteromonadaceae</taxon>
        <taxon>Pseudoalteromonas</taxon>
    </lineage>
</organism>
<evidence type="ECO:0000259" key="1">
    <source>
        <dbReference type="Pfam" id="PF10088"/>
    </source>
</evidence>
<evidence type="ECO:0000313" key="3">
    <source>
        <dbReference type="Proteomes" id="UP001377972"/>
    </source>
</evidence>
<dbReference type="RefSeq" id="WP_287201119.1">
    <property type="nucleotide sequence ID" value="NZ_JAQPZS010000025.1"/>
</dbReference>
<comment type="caution">
    <text evidence="2">The sequence shown here is derived from an EMBL/GenBank/DDBJ whole genome shotgun (WGS) entry which is preliminary data.</text>
</comment>
<dbReference type="Proteomes" id="UP001377972">
    <property type="component" value="Unassembled WGS sequence"/>
</dbReference>
<dbReference type="Gene3D" id="3.40.50.300">
    <property type="entry name" value="P-loop containing nucleotide triphosphate hydrolases"/>
    <property type="match status" value="1"/>
</dbReference>
<accession>A0ABU8SYT5</accession>
<reference evidence="2 3" key="1">
    <citation type="submission" date="2023-01" db="EMBL/GenBank/DDBJ databases">
        <title>Trichodesmium-associated heterotrophic epibiont bacteria.</title>
        <authorList>
            <person name="Cleveland C.S."/>
            <person name="Webb E.A."/>
        </authorList>
    </citation>
    <scope>NUCLEOTIDE SEQUENCE [LARGE SCALE GENOMIC DNA]</scope>
    <source>
        <strain evidence="2 3">USCH2</strain>
    </source>
</reference>